<feature type="region of interest" description="Disordered" evidence="1">
    <location>
        <begin position="1"/>
        <end position="195"/>
    </location>
</feature>
<dbReference type="AlphaFoldDB" id="A0A5M3MQT2"/>
<feature type="compositionally biased region" description="Low complexity" evidence="1">
    <location>
        <begin position="96"/>
        <end position="107"/>
    </location>
</feature>
<feature type="compositionally biased region" description="Basic and acidic residues" evidence="1">
    <location>
        <begin position="61"/>
        <end position="80"/>
    </location>
</feature>
<feature type="compositionally biased region" description="Acidic residues" evidence="1">
    <location>
        <begin position="646"/>
        <end position="656"/>
    </location>
</feature>
<evidence type="ECO:0000256" key="1">
    <source>
        <dbReference type="SAM" id="MobiDB-lite"/>
    </source>
</evidence>
<dbReference type="EMBL" id="JH711578">
    <property type="protein sequence ID" value="EIW81005.1"/>
    <property type="molecule type" value="Genomic_DNA"/>
</dbReference>
<keyword evidence="4" id="KW-1185">Reference proteome</keyword>
<feature type="region of interest" description="Disordered" evidence="1">
    <location>
        <begin position="621"/>
        <end position="656"/>
    </location>
</feature>
<dbReference type="Pfam" id="PF20149">
    <property type="entry name" value="DUF6532"/>
    <property type="match status" value="1"/>
</dbReference>
<feature type="region of interest" description="Disordered" evidence="1">
    <location>
        <begin position="210"/>
        <end position="329"/>
    </location>
</feature>
<protein>
    <recommendedName>
        <fullName evidence="2">DUF6532 domain-containing protein</fullName>
    </recommendedName>
</protein>
<feature type="domain" description="DUF6532" evidence="2">
    <location>
        <begin position="442"/>
        <end position="597"/>
    </location>
</feature>
<dbReference type="OrthoDB" id="2803562at2759"/>
<dbReference type="InterPro" id="IPR045341">
    <property type="entry name" value="DUF6532"/>
</dbReference>
<feature type="compositionally biased region" description="Basic residues" evidence="1">
    <location>
        <begin position="147"/>
        <end position="157"/>
    </location>
</feature>
<evidence type="ECO:0000313" key="3">
    <source>
        <dbReference type="EMBL" id="EIW81005.1"/>
    </source>
</evidence>
<accession>A0A5M3MQT2</accession>
<organism evidence="3 4">
    <name type="scientific">Coniophora puteana (strain RWD-64-598)</name>
    <name type="common">Brown rot fungus</name>
    <dbReference type="NCBI Taxonomy" id="741705"/>
    <lineage>
        <taxon>Eukaryota</taxon>
        <taxon>Fungi</taxon>
        <taxon>Dikarya</taxon>
        <taxon>Basidiomycota</taxon>
        <taxon>Agaricomycotina</taxon>
        <taxon>Agaricomycetes</taxon>
        <taxon>Agaricomycetidae</taxon>
        <taxon>Boletales</taxon>
        <taxon>Coniophorineae</taxon>
        <taxon>Coniophoraceae</taxon>
        <taxon>Coniophora</taxon>
    </lineage>
</organism>
<comment type="caution">
    <text evidence="3">The sequence shown here is derived from an EMBL/GenBank/DDBJ whole genome shotgun (WGS) entry which is preliminary data.</text>
</comment>
<gene>
    <name evidence="3" type="ORF">CONPUDRAFT_153551</name>
</gene>
<feature type="compositionally biased region" description="Acidic residues" evidence="1">
    <location>
        <begin position="161"/>
        <end position="184"/>
    </location>
</feature>
<evidence type="ECO:0000259" key="2">
    <source>
        <dbReference type="Pfam" id="PF20149"/>
    </source>
</evidence>
<feature type="compositionally biased region" description="Basic residues" evidence="1">
    <location>
        <begin position="113"/>
        <end position="133"/>
    </location>
</feature>
<evidence type="ECO:0000313" key="4">
    <source>
        <dbReference type="Proteomes" id="UP000053558"/>
    </source>
</evidence>
<dbReference type="GeneID" id="19203143"/>
<dbReference type="OMA" id="DANDIPQ"/>
<sequence>MTGGPNLTRLTRSRKHASGQPEASNAEGNGSARPPRSSKTQCLENPPWSEKAPPRKKNAHAIKESKPVTKAELTGKKSESSRPPSSAAAKRKRAESATAETAGGASTPSTKPRSQHKASKRPKVARATHKHQPAKIDVDKEEDQHVSKHVQHGKHARLANGDDELTSEADADSDTEANESDEDIVDNKNELVPAHQLNNEVVNIVPKKIAARAVQRTVSTTRMSTGGVAEDKDKGGGGAEDDAEEGGSDAQTADDGACTNRKLHGRRLEKLVSERPQVTTARRDKGTWSRPSDAVPPGPSPTPSSQESSSTNDSADGADANDIPQQWLPRTEIILEPPGSSQRVALKKQNADMKRVLKGSYQPAKEFMLIGTEPFDPEVAKDEGLSAADFVFSPFTARGLECIGHQGLISSADALGFRGRGDVLHRLQNGPPSYVDPPSEFTAKRLSTVRCNIKKAAGVAASHVFALPTMTKDEISQLIWSQGYIFPKSNTQPGNVDKFKPFEHEVIWRTVQGAFFSSHVGENSLGFTFSDKLRSSNPSKPRRLEVTISMVALAAVAVAAALEDAVEKLKCPEAKPAEFAGNSFHSLHQQQVKLLSDLQAKKPTKFHRVMHTIFRLAVGGSDTDDDASESSNPSATLAPRGGDILTIDEWDQMDDE</sequence>
<feature type="compositionally biased region" description="Basic and acidic residues" evidence="1">
    <location>
        <begin position="134"/>
        <end position="146"/>
    </location>
</feature>
<reference evidence="4" key="1">
    <citation type="journal article" date="2012" name="Science">
        <title>The Paleozoic origin of enzymatic lignin decomposition reconstructed from 31 fungal genomes.</title>
        <authorList>
            <person name="Floudas D."/>
            <person name="Binder M."/>
            <person name="Riley R."/>
            <person name="Barry K."/>
            <person name="Blanchette R.A."/>
            <person name="Henrissat B."/>
            <person name="Martinez A.T."/>
            <person name="Otillar R."/>
            <person name="Spatafora J.W."/>
            <person name="Yadav J.S."/>
            <person name="Aerts A."/>
            <person name="Benoit I."/>
            <person name="Boyd A."/>
            <person name="Carlson A."/>
            <person name="Copeland A."/>
            <person name="Coutinho P.M."/>
            <person name="de Vries R.P."/>
            <person name="Ferreira P."/>
            <person name="Findley K."/>
            <person name="Foster B."/>
            <person name="Gaskell J."/>
            <person name="Glotzer D."/>
            <person name="Gorecki P."/>
            <person name="Heitman J."/>
            <person name="Hesse C."/>
            <person name="Hori C."/>
            <person name="Igarashi K."/>
            <person name="Jurgens J.A."/>
            <person name="Kallen N."/>
            <person name="Kersten P."/>
            <person name="Kohler A."/>
            <person name="Kuees U."/>
            <person name="Kumar T.K.A."/>
            <person name="Kuo A."/>
            <person name="LaButti K."/>
            <person name="Larrondo L.F."/>
            <person name="Lindquist E."/>
            <person name="Ling A."/>
            <person name="Lombard V."/>
            <person name="Lucas S."/>
            <person name="Lundell T."/>
            <person name="Martin R."/>
            <person name="McLaughlin D.J."/>
            <person name="Morgenstern I."/>
            <person name="Morin E."/>
            <person name="Murat C."/>
            <person name="Nagy L.G."/>
            <person name="Nolan M."/>
            <person name="Ohm R.A."/>
            <person name="Patyshakuliyeva A."/>
            <person name="Rokas A."/>
            <person name="Ruiz-Duenas F.J."/>
            <person name="Sabat G."/>
            <person name="Salamov A."/>
            <person name="Samejima M."/>
            <person name="Schmutz J."/>
            <person name="Slot J.C."/>
            <person name="St John F."/>
            <person name="Stenlid J."/>
            <person name="Sun H."/>
            <person name="Sun S."/>
            <person name="Syed K."/>
            <person name="Tsang A."/>
            <person name="Wiebenga A."/>
            <person name="Young D."/>
            <person name="Pisabarro A."/>
            <person name="Eastwood D.C."/>
            <person name="Martin F."/>
            <person name="Cullen D."/>
            <person name="Grigoriev I.V."/>
            <person name="Hibbett D.S."/>
        </authorList>
    </citation>
    <scope>NUCLEOTIDE SEQUENCE [LARGE SCALE GENOMIC DNA]</scope>
    <source>
        <strain evidence="4">RWD-64-598 SS2</strain>
    </source>
</reference>
<dbReference type="KEGG" id="cput:CONPUDRAFT_153551"/>
<proteinExistence type="predicted"/>
<dbReference type="RefSeq" id="XP_007768446.1">
    <property type="nucleotide sequence ID" value="XM_007770256.1"/>
</dbReference>
<name>A0A5M3MQT2_CONPW</name>
<dbReference type="Proteomes" id="UP000053558">
    <property type="component" value="Unassembled WGS sequence"/>
</dbReference>